<dbReference type="PANTHER" id="PTHR43654">
    <property type="entry name" value="GLUTAMATE 5-KINASE"/>
    <property type="match status" value="1"/>
</dbReference>
<dbReference type="InterPro" id="IPR002478">
    <property type="entry name" value="PUA"/>
</dbReference>
<dbReference type="PRINTS" id="PR00474">
    <property type="entry name" value="GLU5KINASE"/>
</dbReference>
<comment type="pathway">
    <text evidence="8">Amino-acid biosynthesis; L-proline biosynthesis; L-glutamate 5-semialdehyde from L-glutamate: step 1/2.</text>
</comment>
<dbReference type="GO" id="GO:0055129">
    <property type="term" value="P:L-proline biosynthetic process"/>
    <property type="evidence" value="ECO:0007669"/>
    <property type="project" value="UniProtKB-UniRule"/>
</dbReference>
<keyword evidence="7 8" id="KW-0067">ATP-binding</keyword>
<feature type="binding site" evidence="8">
    <location>
        <position position="16"/>
    </location>
    <ligand>
        <name>ATP</name>
        <dbReference type="ChEBI" id="CHEBI:30616"/>
    </ligand>
</feature>
<feature type="binding site" evidence="8">
    <location>
        <position position="155"/>
    </location>
    <ligand>
        <name>substrate</name>
    </ligand>
</feature>
<dbReference type="FunFam" id="3.40.1160.10:FF:000018">
    <property type="entry name" value="Glutamate 5-kinase"/>
    <property type="match status" value="1"/>
</dbReference>
<dbReference type="Gene3D" id="2.30.130.10">
    <property type="entry name" value="PUA domain"/>
    <property type="match status" value="1"/>
</dbReference>
<evidence type="ECO:0000256" key="3">
    <source>
        <dbReference type="ARBA" id="ARBA00022650"/>
    </source>
</evidence>
<gene>
    <name evidence="8" type="primary">proB</name>
    <name evidence="10" type="ORF">SAMN03097708_00554</name>
</gene>
<feature type="binding site" evidence="8">
    <location>
        <position position="56"/>
    </location>
    <ligand>
        <name>substrate</name>
    </ligand>
</feature>
<dbReference type="PROSITE" id="PS50890">
    <property type="entry name" value="PUA"/>
    <property type="match status" value="1"/>
</dbReference>
<reference evidence="10 11" key="1">
    <citation type="submission" date="2016-10" db="EMBL/GenBank/DDBJ databases">
        <authorList>
            <person name="de Groot N.N."/>
        </authorList>
    </citation>
    <scope>NUCLEOTIDE SEQUENCE [LARGE SCALE GENOMIC DNA]</scope>
    <source>
        <strain evidence="10 11">HLD2</strain>
    </source>
</reference>
<dbReference type="EC" id="2.7.2.11" evidence="8"/>
<dbReference type="RefSeq" id="WP_092992403.1">
    <property type="nucleotide sequence ID" value="NZ_FMWD01000002.1"/>
</dbReference>
<keyword evidence="2 8" id="KW-0028">Amino-acid biosynthesis</keyword>
<keyword evidence="4 8" id="KW-0808">Transferase</keyword>
<dbReference type="STRING" id="415747.SAMN03097708_00554"/>
<dbReference type="InterPro" id="IPR015947">
    <property type="entry name" value="PUA-like_sf"/>
</dbReference>
<sequence length="375" mass="40465">MKNRQEIAKTRRWVVKIGSALLTDDGKGLNLEGIATWVEQLAALRRQGIEVVLVSSGAVAQGMGRLGWKRRPHALHELQAAAAVGQMGLVQAYESHFQKYDMHTAQVLLTHDDLSSRGRYLNARSTLKTLLGFGVVPVVNENDTVVTDEIRFGDNDTLGALVTNLVEAELLVILTDQEGLFDTDPRSNPDAGLVSEAKANAPELTQMAGGGHGALGRGGMMTKLRAARLAARSGAATVIAAGREPGILGKIFSGRSVGTLLLPDKEPLVARKQWLAGHLQMRGRLILDEGACRVLRESGRSLLAVGVKEVVGDFARGEMVVCEDENGVEIARGLVNYSSEETRKIRGLPSSRFEETLGFVDEPELIHRDNLVLVG</sequence>
<evidence type="ECO:0000313" key="10">
    <source>
        <dbReference type="EMBL" id="SCZ51659.1"/>
    </source>
</evidence>
<dbReference type="InterPro" id="IPR005715">
    <property type="entry name" value="Glu_5kinase/COase_Synthase"/>
</dbReference>
<dbReference type="PIRSF" id="PIRSF000729">
    <property type="entry name" value="GK"/>
    <property type="match status" value="1"/>
</dbReference>
<dbReference type="InterPro" id="IPR036393">
    <property type="entry name" value="AceGlu_kinase-like_sf"/>
</dbReference>
<dbReference type="UniPathway" id="UPA00098">
    <property type="reaction ID" value="UER00359"/>
</dbReference>
<dbReference type="SUPFAM" id="SSF53633">
    <property type="entry name" value="Carbamate kinase-like"/>
    <property type="match status" value="1"/>
</dbReference>
<dbReference type="InterPro" id="IPR019797">
    <property type="entry name" value="Glutamate_5-kinase_CS"/>
</dbReference>
<dbReference type="InterPro" id="IPR011529">
    <property type="entry name" value="Glu_5kinase"/>
</dbReference>
<comment type="subcellular location">
    <subcellularLocation>
        <location evidence="8">Cytoplasm</location>
    </subcellularLocation>
</comment>
<feature type="binding site" evidence="8">
    <location>
        <begin position="175"/>
        <end position="176"/>
    </location>
    <ligand>
        <name>ATP</name>
        <dbReference type="ChEBI" id="CHEBI:30616"/>
    </ligand>
</feature>
<name>A0A1G5PRJ4_9GAMM</name>
<evidence type="ECO:0000256" key="2">
    <source>
        <dbReference type="ARBA" id="ARBA00022605"/>
    </source>
</evidence>
<evidence type="ECO:0000256" key="1">
    <source>
        <dbReference type="ARBA" id="ARBA00022490"/>
    </source>
</evidence>
<keyword evidence="5 8" id="KW-0547">Nucleotide-binding</keyword>
<dbReference type="Pfam" id="PF01472">
    <property type="entry name" value="PUA"/>
    <property type="match status" value="1"/>
</dbReference>
<dbReference type="GO" id="GO:0004349">
    <property type="term" value="F:glutamate 5-kinase activity"/>
    <property type="evidence" value="ECO:0007669"/>
    <property type="project" value="UniProtKB-UniRule"/>
</dbReference>
<dbReference type="SMART" id="SM00359">
    <property type="entry name" value="PUA"/>
    <property type="match status" value="1"/>
</dbReference>
<dbReference type="Pfam" id="PF00696">
    <property type="entry name" value="AA_kinase"/>
    <property type="match status" value="1"/>
</dbReference>
<evidence type="ECO:0000259" key="9">
    <source>
        <dbReference type="SMART" id="SM00359"/>
    </source>
</evidence>
<dbReference type="InterPro" id="IPR036974">
    <property type="entry name" value="PUA_sf"/>
</dbReference>
<dbReference type="HAMAP" id="MF_00456">
    <property type="entry name" value="ProB"/>
    <property type="match status" value="1"/>
</dbReference>
<dbReference type="Gene3D" id="3.40.1160.10">
    <property type="entry name" value="Acetylglutamate kinase-like"/>
    <property type="match status" value="1"/>
</dbReference>
<keyword evidence="6 8" id="KW-0418">Kinase</keyword>
<dbReference type="PANTHER" id="PTHR43654:SF1">
    <property type="entry name" value="ISOPENTENYL PHOSPHATE KINASE"/>
    <property type="match status" value="1"/>
</dbReference>
<dbReference type="OrthoDB" id="9804434at2"/>
<keyword evidence="1 8" id="KW-0963">Cytoplasm</keyword>
<dbReference type="InterPro" id="IPR001048">
    <property type="entry name" value="Asp/Glu/Uridylate_kinase"/>
</dbReference>
<accession>A0A1G5PRJ4</accession>
<evidence type="ECO:0000256" key="7">
    <source>
        <dbReference type="ARBA" id="ARBA00022840"/>
    </source>
</evidence>
<dbReference type="SUPFAM" id="SSF88697">
    <property type="entry name" value="PUA domain-like"/>
    <property type="match status" value="1"/>
</dbReference>
<evidence type="ECO:0000256" key="4">
    <source>
        <dbReference type="ARBA" id="ARBA00022679"/>
    </source>
</evidence>
<evidence type="ECO:0000313" key="11">
    <source>
        <dbReference type="Proteomes" id="UP000199648"/>
    </source>
</evidence>
<dbReference type="CDD" id="cd04242">
    <property type="entry name" value="AAK_G5K_ProB"/>
    <property type="match status" value="1"/>
</dbReference>
<organism evidence="10 11">
    <name type="scientific">Thiohalomonas denitrificans</name>
    <dbReference type="NCBI Taxonomy" id="415747"/>
    <lineage>
        <taxon>Bacteria</taxon>
        <taxon>Pseudomonadati</taxon>
        <taxon>Pseudomonadota</taxon>
        <taxon>Gammaproteobacteria</taxon>
        <taxon>Thiohalomonadales</taxon>
        <taxon>Thiohalomonadaceae</taxon>
        <taxon>Thiohalomonas</taxon>
    </lineage>
</organism>
<evidence type="ECO:0000256" key="8">
    <source>
        <dbReference type="HAMAP-Rule" id="MF_00456"/>
    </source>
</evidence>
<dbReference type="GO" id="GO:0005829">
    <property type="term" value="C:cytosol"/>
    <property type="evidence" value="ECO:0007669"/>
    <property type="project" value="TreeGrafter"/>
</dbReference>
<comment type="caution">
    <text evidence="8">Lacks conserved residue(s) required for the propagation of feature annotation.</text>
</comment>
<dbReference type="InterPro" id="IPR041739">
    <property type="entry name" value="G5K_ProB"/>
</dbReference>
<evidence type="ECO:0000256" key="5">
    <source>
        <dbReference type="ARBA" id="ARBA00022741"/>
    </source>
</evidence>
<dbReference type="EMBL" id="FMWD01000002">
    <property type="protein sequence ID" value="SCZ51659.1"/>
    <property type="molecule type" value="Genomic_DNA"/>
</dbReference>
<dbReference type="CDD" id="cd21157">
    <property type="entry name" value="PUA_G5K"/>
    <property type="match status" value="1"/>
</dbReference>
<comment type="similarity">
    <text evidence="8">Belongs to the glutamate 5-kinase family.</text>
</comment>
<proteinExistence type="inferred from homology"/>
<dbReference type="GO" id="GO:0005524">
    <property type="term" value="F:ATP binding"/>
    <property type="evidence" value="ECO:0007669"/>
    <property type="project" value="UniProtKB-KW"/>
</dbReference>
<dbReference type="PROSITE" id="PS00902">
    <property type="entry name" value="GLUTAMATE_5_KINASE"/>
    <property type="match status" value="1"/>
</dbReference>
<comment type="catalytic activity">
    <reaction evidence="8">
        <text>L-glutamate + ATP = L-glutamyl 5-phosphate + ADP</text>
        <dbReference type="Rhea" id="RHEA:14877"/>
        <dbReference type="ChEBI" id="CHEBI:29985"/>
        <dbReference type="ChEBI" id="CHEBI:30616"/>
        <dbReference type="ChEBI" id="CHEBI:58274"/>
        <dbReference type="ChEBI" id="CHEBI:456216"/>
        <dbReference type="EC" id="2.7.2.11"/>
    </reaction>
</comment>
<protein>
    <recommendedName>
        <fullName evidence="8">Glutamate 5-kinase</fullName>
        <ecNumber evidence="8">2.7.2.11</ecNumber>
    </recommendedName>
    <alternativeName>
        <fullName evidence="8">Gamma-glutamyl kinase</fullName>
        <shortName evidence="8">GK</shortName>
    </alternativeName>
</protein>
<dbReference type="AlphaFoldDB" id="A0A1G5PRJ4"/>
<keyword evidence="3 8" id="KW-0641">Proline biosynthesis</keyword>
<dbReference type="GO" id="GO:0003723">
    <property type="term" value="F:RNA binding"/>
    <property type="evidence" value="ECO:0007669"/>
    <property type="project" value="InterPro"/>
</dbReference>
<dbReference type="NCBIfam" id="TIGR01027">
    <property type="entry name" value="proB"/>
    <property type="match status" value="1"/>
</dbReference>
<evidence type="ECO:0000256" key="6">
    <source>
        <dbReference type="ARBA" id="ARBA00022777"/>
    </source>
</evidence>
<feature type="domain" description="PUA" evidence="9">
    <location>
        <begin position="283"/>
        <end position="362"/>
    </location>
</feature>
<comment type="function">
    <text evidence="8">Catalyzes the transfer of a phosphate group to glutamate to form L-glutamate 5-phosphate.</text>
</comment>
<dbReference type="InterPro" id="IPR001057">
    <property type="entry name" value="Glu/AcGlu_kinase"/>
</dbReference>
<feature type="binding site" evidence="8">
    <location>
        <position position="143"/>
    </location>
    <ligand>
        <name>substrate</name>
    </ligand>
</feature>
<keyword evidence="11" id="KW-1185">Reference proteome</keyword>
<dbReference type="Proteomes" id="UP000199648">
    <property type="component" value="Unassembled WGS sequence"/>
</dbReference>